<sequence length="289" mass="30962">MGDVMTHTLTETTLHGLPVLRIETPLCTAQLSRYGGQLLSFVPAGGADVLWLSPLAQGAPKAIRGGVPVCWPYFAREHQPADAIQHGFARISPWTLAEAREDGDGNVHLTLDLPAHASTPLRLKQTLVLGAGLQQALTTHNPSAEAVAFTDALHSYFHVGDVRRVRLSGLDGLDYDDKFTGRTFPQSGDWTLSDPRDPGRSDRIYHDAGGHYVLHDPVLSRQLRISTTGSRSVVVWNPGQAGAQTMADVPDDAWPAFVCVEAANAGHDVIKLAPGASHTLGQAVEVLPA</sequence>
<dbReference type="GO" id="GO:0047938">
    <property type="term" value="F:glucose-6-phosphate 1-epimerase activity"/>
    <property type="evidence" value="ECO:0007669"/>
    <property type="project" value="UniProtKB-UniRule"/>
</dbReference>
<dbReference type="Gene3D" id="2.70.98.10">
    <property type="match status" value="1"/>
</dbReference>
<dbReference type="Proteomes" id="UP001234354">
    <property type="component" value="Unassembled WGS sequence"/>
</dbReference>
<reference evidence="7" key="1">
    <citation type="submission" date="2023-07" db="EMBL/GenBank/DDBJ databases">
        <title>Functional and genomic diversity of the sorghum phyllosphere microbiome.</title>
        <authorList>
            <person name="Shade A."/>
        </authorList>
    </citation>
    <scope>NUCLEOTIDE SEQUENCE</scope>
    <source>
        <strain evidence="7">SORGH_AS_0908</strain>
    </source>
</reference>
<dbReference type="EMBL" id="JAUTBB010000001">
    <property type="protein sequence ID" value="MDQ1120779.1"/>
    <property type="molecule type" value="Genomic_DNA"/>
</dbReference>
<keyword evidence="3 4" id="KW-0413">Isomerase</keyword>
<feature type="active site" evidence="5">
    <location>
        <position position="261"/>
    </location>
</feature>
<dbReference type="InterPro" id="IPR011013">
    <property type="entry name" value="Gal_mutarotase_sf_dom"/>
</dbReference>
<dbReference type="SUPFAM" id="SSF74650">
    <property type="entry name" value="Galactose mutarotase-like"/>
    <property type="match status" value="1"/>
</dbReference>
<evidence type="ECO:0000313" key="7">
    <source>
        <dbReference type="EMBL" id="MDQ1120779.1"/>
    </source>
</evidence>
<dbReference type="AlphaFoldDB" id="A0AAW8GEC3"/>
<protein>
    <recommendedName>
        <fullName evidence="4">Putative glucose-6-phosphate 1-epimerase</fullName>
        <ecNumber evidence="4">5.1.3.15</ecNumber>
    </recommendedName>
</protein>
<organism evidence="7 8">
    <name type="scientific">Pseudoxanthomonas winnipegensis</name>
    <dbReference type="NCBI Taxonomy" id="2480810"/>
    <lineage>
        <taxon>Bacteria</taxon>
        <taxon>Pseudomonadati</taxon>
        <taxon>Pseudomonadota</taxon>
        <taxon>Gammaproteobacteria</taxon>
        <taxon>Lysobacterales</taxon>
        <taxon>Lysobacteraceae</taxon>
        <taxon>Pseudoxanthomonas</taxon>
    </lineage>
</organism>
<comment type="catalytic activity">
    <reaction evidence="1">
        <text>alpha-D-glucose 6-phosphate = beta-D-glucose 6-phosphate</text>
        <dbReference type="Rhea" id="RHEA:16249"/>
        <dbReference type="ChEBI" id="CHEBI:58225"/>
        <dbReference type="ChEBI" id="CHEBI:58247"/>
        <dbReference type="EC" id="5.1.3.15"/>
    </reaction>
</comment>
<evidence type="ECO:0000256" key="2">
    <source>
        <dbReference type="ARBA" id="ARBA00005866"/>
    </source>
</evidence>
<accession>A0AAW8GEC3</accession>
<comment type="caution">
    <text evidence="7">The sequence shown here is derived from an EMBL/GenBank/DDBJ whole genome shotgun (WGS) entry which is preliminary data.</text>
</comment>
<dbReference type="PANTHER" id="PTHR11122:SF13">
    <property type="entry name" value="GLUCOSE-6-PHOSPHATE 1-EPIMERASE"/>
    <property type="match status" value="1"/>
</dbReference>
<feature type="binding site" evidence="6">
    <location>
        <position position="64"/>
    </location>
    <ligand>
        <name>substrate</name>
    </ligand>
</feature>
<dbReference type="GO" id="GO:0030246">
    <property type="term" value="F:carbohydrate binding"/>
    <property type="evidence" value="ECO:0007669"/>
    <property type="project" value="UniProtKB-UniRule"/>
</dbReference>
<feature type="binding site" evidence="6">
    <location>
        <position position="90"/>
    </location>
    <ligand>
        <name>substrate</name>
    </ligand>
</feature>
<dbReference type="InterPro" id="IPR025532">
    <property type="entry name" value="G6P_1-epimerase"/>
</dbReference>
<feature type="binding site" evidence="6">
    <location>
        <position position="85"/>
    </location>
    <ligand>
        <name>substrate</name>
    </ligand>
</feature>
<gene>
    <name evidence="7" type="ORF">QE383_003087</name>
</gene>
<name>A0AAW8GEC3_9GAMM</name>
<dbReference type="CDD" id="cd09020">
    <property type="entry name" value="D-hex-6-P-epi_like"/>
    <property type="match status" value="1"/>
</dbReference>
<dbReference type="Pfam" id="PF01263">
    <property type="entry name" value="Aldose_epim"/>
    <property type="match status" value="1"/>
</dbReference>
<dbReference type="InterPro" id="IPR008183">
    <property type="entry name" value="Aldose_1/G6P_1-epimerase"/>
</dbReference>
<dbReference type="PIRSF" id="PIRSF016020">
    <property type="entry name" value="PHexose_mutarotase"/>
    <property type="match status" value="1"/>
</dbReference>
<dbReference type="GO" id="GO:0005975">
    <property type="term" value="P:carbohydrate metabolic process"/>
    <property type="evidence" value="ECO:0007669"/>
    <property type="project" value="InterPro"/>
</dbReference>
<dbReference type="EC" id="5.1.3.15" evidence="4"/>
<evidence type="ECO:0000256" key="1">
    <source>
        <dbReference type="ARBA" id="ARBA00001096"/>
    </source>
</evidence>
<evidence type="ECO:0000256" key="5">
    <source>
        <dbReference type="PIRSR" id="PIRSR016020-1"/>
    </source>
</evidence>
<evidence type="ECO:0000256" key="3">
    <source>
        <dbReference type="ARBA" id="ARBA00023235"/>
    </source>
</evidence>
<dbReference type="PANTHER" id="PTHR11122">
    <property type="entry name" value="APOSPORY-ASSOCIATED PROTEIN C-RELATED"/>
    <property type="match status" value="1"/>
</dbReference>
<feature type="active site" evidence="5">
    <location>
        <position position="154"/>
    </location>
</feature>
<evidence type="ECO:0000313" key="8">
    <source>
        <dbReference type="Proteomes" id="UP001234354"/>
    </source>
</evidence>
<evidence type="ECO:0000256" key="4">
    <source>
        <dbReference type="PIRNR" id="PIRNR016020"/>
    </source>
</evidence>
<evidence type="ECO:0000256" key="6">
    <source>
        <dbReference type="PIRSR" id="PIRSR016020-2"/>
    </source>
</evidence>
<dbReference type="InterPro" id="IPR014718">
    <property type="entry name" value="GH-type_carb-bd"/>
</dbReference>
<comment type="similarity">
    <text evidence="2 4">Belongs to the glucose-6-phosphate 1-epimerase family.</text>
</comment>
<proteinExistence type="inferred from homology"/>